<dbReference type="AlphaFoldDB" id="A0A7Y0GAS5"/>
<dbReference type="Gene3D" id="1.10.260.40">
    <property type="entry name" value="lambda repressor-like DNA-binding domains"/>
    <property type="match status" value="1"/>
</dbReference>
<protein>
    <submittedName>
        <fullName evidence="2">Helix-turn-helix transcriptional regulator</fullName>
    </submittedName>
</protein>
<evidence type="ECO:0000259" key="1">
    <source>
        <dbReference type="PROSITE" id="PS50943"/>
    </source>
</evidence>
<keyword evidence="3" id="KW-1185">Reference proteome</keyword>
<dbReference type="InterPro" id="IPR001387">
    <property type="entry name" value="Cro/C1-type_HTH"/>
</dbReference>
<dbReference type="EMBL" id="JABBGM010000004">
    <property type="protein sequence ID" value="NML94239.1"/>
    <property type="molecule type" value="Genomic_DNA"/>
</dbReference>
<dbReference type="SMART" id="SM00530">
    <property type="entry name" value="HTH_XRE"/>
    <property type="match status" value="1"/>
</dbReference>
<evidence type="ECO:0000313" key="2">
    <source>
        <dbReference type="EMBL" id="NML94239.1"/>
    </source>
</evidence>
<dbReference type="RefSeq" id="WP_169493493.1">
    <property type="nucleotide sequence ID" value="NZ_AP029021.1"/>
</dbReference>
<dbReference type="InterPro" id="IPR010982">
    <property type="entry name" value="Lambda_DNA-bd_dom_sf"/>
</dbReference>
<reference evidence="2 3" key="1">
    <citation type="submission" date="2020-04" db="EMBL/GenBank/DDBJ databases">
        <title>Novosphingobium sp. TW-4 isolated from soil.</title>
        <authorList>
            <person name="Dahal R.H."/>
            <person name="Chaudhary D.K."/>
        </authorList>
    </citation>
    <scope>NUCLEOTIDE SEQUENCE [LARGE SCALE GENOMIC DNA]</scope>
    <source>
        <strain evidence="2 3">TW-4</strain>
    </source>
</reference>
<dbReference type="Proteomes" id="UP000583556">
    <property type="component" value="Unassembled WGS sequence"/>
</dbReference>
<organism evidence="2 3">
    <name type="scientific">Novosphingobium olei</name>
    <dbReference type="NCBI Taxonomy" id="2728851"/>
    <lineage>
        <taxon>Bacteria</taxon>
        <taxon>Pseudomonadati</taxon>
        <taxon>Pseudomonadota</taxon>
        <taxon>Alphaproteobacteria</taxon>
        <taxon>Sphingomonadales</taxon>
        <taxon>Sphingomonadaceae</taxon>
        <taxon>Novosphingobium</taxon>
    </lineage>
</organism>
<comment type="caution">
    <text evidence="2">The sequence shown here is derived from an EMBL/GenBank/DDBJ whole genome shotgun (WGS) entry which is preliminary data.</text>
</comment>
<feature type="domain" description="HTH cro/C1-type" evidence="1">
    <location>
        <begin position="5"/>
        <end position="61"/>
    </location>
</feature>
<dbReference type="Pfam" id="PF01381">
    <property type="entry name" value="HTH_3"/>
    <property type="match status" value="1"/>
</dbReference>
<accession>A0A7Y0GAS5</accession>
<dbReference type="SUPFAM" id="SSF47413">
    <property type="entry name" value="lambda repressor-like DNA-binding domains"/>
    <property type="match status" value="1"/>
</dbReference>
<dbReference type="CDD" id="cd00093">
    <property type="entry name" value="HTH_XRE"/>
    <property type="match status" value="1"/>
</dbReference>
<evidence type="ECO:0000313" key="3">
    <source>
        <dbReference type="Proteomes" id="UP000583556"/>
    </source>
</evidence>
<gene>
    <name evidence="2" type="ORF">HHL27_11240</name>
</gene>
<name>A0A7Y0GAS5_9SPHN</name>
<proteinExistence type="predicted"/>
<dbReference type="PROSITE" id="PS50943">
    <property type="entry name" value="HTH_CROC1"/>
    <property type="match status" value="1"/>
</dbReference>
<sequence>MINRIRDIRRQKGLTLADVAARCTPPTTAQTIGRLETGMRSLSLAWMNRIAAALDVDPQLLVGAESDQPTAMVAKLGASGAEALTRPLEAVFPLAPDGDTPVVVMGVDASVGEYRAGDQVWLRQFAPEDFVRALNRDVLVPRPAGRFAFGRLLDCEDGRVTLLPPGTGHRQVTVDAPAWIAVSEMLVRRL</sequence>
<dbReference type="GO" id="GO:0003677">
    <property type="term" value="F:DNA binding"/>
    <property type="evidence" value="ECO:0007669"/>
    <property type="project" value="InterPro"/>
</dbReference>